<comment type="caution">
    <text evidence="10">The sequence shown here is derived from an EMBL/GenBank/DDBJ whole genome shotgun (WGS) entry which is preliminary data.</text>
</comment>
<evidence type="ECO:0000256" key="6">
    <source>
        <dbReference type="ARBA" id="ARBA00023239"/>
    </source>
</evidence>
<dbReference type="CDD" id="cd13631">
    <property type="entry name" value="PBP2_Ct-PDT_like"/>
    <property type="match status" value="1"/>
</dbReference>
<dbReference type="CDD" id="cd04905">
    <property type="entry name" value="ACT_CM-PDT"/>
    <property type="match status" value="1"/>
</dbReference>
<evidence type="ECO:0000313" key="10">
    <source>
        <dbReference type="EMBL" id="MTI25408.1"/>
    </source>
</evidence>
<reference evidence="10 11" key="1">
    <citation type="submission" date="2019-02" db="EMBL/GenBank/DDBJ databases">
        <authorList>
            <person name="Goldberg S.R."/>
            <person name="Haltli B.A."/>
            <person name="Correa H."/>
            <person name="Russell K.G."/>
        </authorList>
    </citation>
    <scope>NUCLEOTIDE SEQUENCE [LARGE SCALE GENOMIC DNA]</scope>
    <source>
        <strain evidence="10 11">JCM 16186</strain>
    </source>
</reference>
<keyword evidence="3" id="KW-0028">Amino-acid biosynthesis</keyword>
<dbReference type="PANTHER" id="PTHR21022:SF19">
    <property type="entry name" value="PREPHENATE DEHYDRATASE-RELATED"/>
    <property type="match status" value="1"/>
</dbReference>
<evidence type="ECO:0000259" key="9">
    <source>
        <dbReference type="PROSITE" id="PS51671"/>
    </source>
</evidence>
<dbReference type="Gene3D" id="3.30.70.260">
    <property type="match status" value="1"/>
</dbReference>
<gene>
    <name evidence="10" type="ORF">E1163_10680</name>
</gene>
<dbReference type="SUPFAM" id="SSF53850">
    <property type="entry name" value="Periplasmic binding protein-like II"/>
    <property type="match status" value="1"/>
</dbReference>
<dbReference type="PROSITE" id="PS51671">
    <property type="entry name" value="ACT"/>
    <property type="match status" value="1"/>
</dbReference>
<evidence type="ECO:0000256" key="3">
    <source>
        <dbReference type="ARBA" id="ARBA00022605"/>
    </source>
</evidence>
<evidence type="ECO:0000313" key="11">
    <source>
        <dbReference type="Proteomes" id="UP000798808"/>
    </source>
</evidence>
<comment type="pathway">
    <text evidence="1">Amino-acid biosynthesis; L-phenylalanine biosynthesis; phenylpyruvate from prephenate: step 1/1.</text>
</comment>
<evidence type="ECO:0000256" key="2">
    <source>
        <dbReference type="ARBA" id="ARBA00013147"/>
    </source>
</evidence>
<sequence>MKIAIQGIRGAFHEAAAKKHFGDDIEIVECSTFKNLCETLKKGNADRALMAIENTIAGSILGNYALIHEYGFHVIGEVYLNIRMNLMTLPGVALSDIQVVESHPIALQQCQEYIHQNLTATCKESNDTAESARDLASSGDRTKAIIASKICAELYDLEIKEEGIETHKQNFTRFLALGREDDKSLDNNKASLRLQLGHEVGSLADVLVAFKQNEVNLTKIQSIPILGTPYEYYFHIDVEWADYSSYQSALTEVGTRSHSLSLLGEYRKSTFELNQ</sequence>
<keyword evidence="11" id="KW-1185">Reference proteome</keyword>
<organism evidence="10 11">
    <name type="scientific">Fulvivirga kasyanovii</name>
    <dbReference type="NCBI Taxonomy" id="396812"/>
    <lineage>
        <taxon>Bacteria</taxon>
        <taxon>Pseudomonadati</taxon>
        <taxon>Bacteroidota</taxon>
        <taxon>Cytophagia</taxon>
        <taxon>Cytophagales</taxon>
        <taxon>Fulvivirgaceae</taxon>
        <taxon>Fulvivirga</taxon>
    </lineage>
</organism>
<dbReference type="Proteomes" id="UP000798808">
    <property type="component" value="Unassembled WGS sequence"/>
</dbReference>
<accession>A0ABW9RN19</accession>
<feature type="domain" description="Prephenate dehydratase" evidence="8">
    <location>
        <begin position="2"/>
        <end position="179"/>
    </location>
</feature>
<dbReference type="EMBL" id="SMLW01000512">
    <property type="protein sequence ID" value="MTI25408.1"/>
    <property type="molecule type" value="Genomic_DNA"/>
</dbReference>
<proteinExistence type="predicted"/>
<dbReference type="PROSITE" id="PS51171">
    <property type="entry name" value="PREPHENATE_DEHYDR_3"/>
    <property type="match status" value="1"/>
</dbReference>
<protein>
    <recommendedName>
        <fullName evidence="2">prephenate dehydratase</fullName>
        <ecNumber evidence="2">4.2.1.51</ecNumber>
    </recommendedName>
</protein>
<dbReference type="InterPro" id="IPR001086">
    <property type="entry name" value="Preph_deHydtase"/>
</dbReference>
<keyword evidence="5" id="KW-0584">Phenylalanine biosynthesis</keyword>
<dbReference type="PANTHER" id="PTHR21022">
    <property type="entry name" value="PREPHENATE DEHYDRATASE P PROTEIN"/>
    <property type="match status" value="1"/>
</dbReference>
<dbReference type="Gene3D" id="3.40.190.10">
    <property type="entry name" value="Periplasmic binding protein-like II"/>
    <property type="match status" value="2"/>
</dbReference>
<name>A0ABW9RN19_9BACT</name>
<comment type="catalytic activity">
    <reaction evidence="7">
        <text>prephenate + H(+) = 3-phenylpyruvate + CO2 + H2O</text>
        <dbReference type="Rhea" id="RHEA:21648"/>
        <dbReference type="ChEBI" id="CHEBI:15377"/>
        <dbReference type="ChEBI" id="CHEBI:15378"/>
        <dbReference type="ChEBI" id="CHEBI:16526"/>
        <dbReference type="ChEBI" id="CHEBI:18005"/>
        <dbReference type="ChEBI" id="CHEBI:29934"/>
        <dbReference type="EC" id="4.2.1.51"/>
    </reaction>
</comment>
<dbReference type="InterPro" id="IPR045865">
    <property type="entry name" value="ACT-like_dom_sf"/>
</dbReference>
<dbReference type="Pfam" id="PF00800">
    <property type="entry name" value="PDT"/>
    <property type="match status" value="1"/>
</dbReference>
<dbReference type="SUPFAM" id="SSF55021">
    <property type="entry name" value="ACT-like"/>
    <property type="match status" value="1"/>
</dbReference>
<dbReference type="RefSeq" id="WP_155171486.1">
    <property type="nucleotide sequence ID" value="NZ_BAAAFL010000015.1"/>
</dbReference>
<feature type="domain" description="ACT" evidence="9">
    <location>
        <begin position="191"/>
        <end position="267"/>
    </location>
</feature>
<evidence type="ECO:0000256" key="1">
    <source>
        <dbReference type="ARBA" id="ARBA00004741"/>
    </source>
</evidence>
<evidence type="ECO:0000256" key="5">
    <source>
        <dbReference type="ARBA" id="ARBA00023222"/>
    </source>
</evidence>
<evidence type="ECO:0000256" key="4">
    <source>
        <dbReference type="ARBA" id="ARBA00023141"/>
    </source>
</evidence>
<keyword evidence="4" id="KW-0057">Aromatic amino acid biosynthesis</keyword>
<keyword evidence="6" id="KW-0456">Lyase</keyword>
<evidence type="ECO:0000256" key="7">
    <source>
        <dbReference type="ARBA" id="ARBA00047848"/>
    </source>
</evidence>
<dbReference type="InterPro" id="IPR002912">
    <property type="entry name" value="ACT_dom"/>
</dbReference>
<evidence type="ECO:0000259" key="8">
    <source>
        <dbReference type="PROSITE" id="PS51171"/>
    </source>
</evidence>
<dbReference type="EC" id="4.2.1.51" evidence="2"/>